<dbReference type="PANTHER" id="PTHR43532:SF1">
    <property type="entry name" value="GLUCOSE-1-PHOSPHATE THYMIDYLYLTRANSFERASE 1"/>
    <property type="match status" value="1"/>
</dbReference>
<keyword evidence="4" id="KW-0808">Transferase</keyword>
<evidence type="ECO:0000313" key="10">
    <source>
        <dbReference type="EMBL" id="KKN12564.1"/>
    </source>
</evidence>
<accession>A0A0F9N3H9</accession>
<dbReference type="Gene3D" id="3.90.550.10">
    <property type="entry name" value="Spore Coat Polysaccharide Biosynthesis Protein SpsA, Chain A"/>
    <property type="match status" value="1"/>
</dbReference>
<dbReference type="InterPro" id="IPR005835">
    <property type="entry name" value="NTP_transferase_dom"/>
</dbReference>
<organism evidence="10">
    <name type="scientific">marine sediment metagenome</name>
    <dbReference type="NCBI Taxonomy" id="412755"/>
    <lineage>
        <taxon>unclassified sequences</taxon>
        <taxon>metagenomes</taxon>
        <taxon>ecological metagenomes</taxon>
    </lineage>
</organism>
<dbReference type="GO" id="GO:0008879">
    <property type="term" value="F:glucose-1-phosphate thymidylyltransferase activity"/>
    <property type="evidence" value="ECO:0007669"/>
    <property type="project" value="UniProtKB-EC"/>
</dbReference>
<evidence type="ECO:0000256" key="2">
    <source>
        <dbReference type="ARBA" id="ARBA00010480"/>
    </source>
</evidence>
<comment type="similarity">
    <text evidence="2">Belongs to the glucose-1-phosphate thymidylyltransferase family.</text>
</comment>
<evidence type="ECO:0000256" key="1">
    <source>
        <dbReference type="ARBA" id="ARBA00001946"/>
    </source>
</evidence>
<dbReference type="PANTHER" id="PTHR43532">
    <property type="entry name" value="GLUCOSE-1-PHOSPHATE THYMIDYLYLTRANSFERASE"/>
    <property type="match status" value="1"/>
</dbReference>
<evidence type="ECO:0000259" key="9">
    <source>
        <dbReference type="Pfam" id="PF00483"/>
    </source>
</evidence>
<evidence type="ECO:0000256" key="4">
    <source>
        <dbReference type="ARBA" id="ARBA00022679"/>
    </source>
</evidence>
<keyword evidence="6" id="KW-0479">Metal-binding</keyword>
<comment type="catalytic activity">
    <reaction evidence="8">
        <text>dTTP + alpha-D-glucose 1-phosphate + H(+) = dTDP-alpha-D-glucose + diphosphate</text>
        <dbReference type="Rhea" id="RHEA:15225"/>
        <dbReference type="ChEBI" id="CHEBI:15378"/>
        <dbReference type="ChEBI" id="CHEBI:33019"/>
        <dbReference type="ChEBI" id="CHEBI:37568"/>
        <dbReference type="ChEBI" id="CHEBI:57477"/>
        <dbReference type="ChEBI" id="CHEBI:58601"/>
        <dbReference type="EC" id="2.7.7.24"/>
    </reaction>
</comment>
<comment type="caution">
    <text evidence="10">The sequence shown here is derived from an EMBL/GenBank/DDBJ whole genome shotgun (WGS) entry which is preliminary data.</text>
</comment>
<comment type="cofactor">
    <cofactor evidence="1">
        <name>Mg(2+)</name>
        <dbReference type="ChEBI" id="CHEBI:18420"/>
    </cofactor>
</comment>
<evidence type="ECO:0000256" key="8">
    <source>
        <dbReference type="ARBA" id="ARBA00049336"/>
    </source>
</evidence>
<dbReference type="Pfam" id="PF00483">
    <property type="entry name" value="NTP_transferase"/>
    <property type="match status" value="1"/>
</dbReference>
<keyword evidence="7" id="KW-0460">Magnesium</keyword>
<gene>
    <name evidence="10" type="ORF">LCGC14_1015130</name>
</gene>
<evidence type="ECO:0000256" key="5">
    <source>
        <dbReference type="ARBA" id="ARBA00022695"/>
    </source>
</evidence>
<evidence type="ECO:0000256" key="6">
    <source>
        <dbReference type="ARBA" id="ARBA00022723"/>
    </source>
</evidence>
<dbReference type="AlphaFoldDB" id="A0A0F9N3H9"/>
<proteinExistence type="inferred from homology"/>
<dbReference type="SUPFAM" id="SSF53448">
    <property type="entry name" value="Nucleotide-diphospho-sugar transferases"/>
    <property type="match status" value="1"/>
</dbReference>
<dbReference type="InterPro" id="IPR005907">
    <property type="entry name" value="G1P_thy_trans_s"/>
</dbReference>
<reference evidence="10" key="1">
    <citation type="journal article" date="2015" name="Nature">
        <title>Complex archaea that bridge the gap between prokaryotes and eukaryotes.</title>
        <authorList>
            <person name="Spang A."/>
            <person name="Saw J.H."/>
            <person name="Jorgensen S.L."/>
            <person name="Zaremba-Niedzwiedzka K."/>
            <person name="Martijn J."/>
            <person name="Lind A.E."/>
            <person name="van Eijk R."/>
            <person name="Schleper C."/>
            <person name="Guy L."/>
            <person name="Ettema T.J."/>
        </authorList>
    </citation>
    <scope>NUCLEOTIDE SEQUENCE</scope>
</reference>
<evidence type="ECO:0000256" key="3">
    <source>
        <dbReference type="ARBA" id="ARBA00012461"/>
    </source>
</evidence>
<sequence>MIYIKGVILAGGTGSRLSPLTKVTNKHLLPVYDEPMIYKVIRTLTSSGIKDITIVLGGESVGDFIRLLGDGSEFRANLSYVYQQGAGGIAEALNLTKEIVKDNKVAVILGDNIFENSFKSEIEEFQRSDEYECCLFLKEVEDPERFGVAELSLNGTIKSIEEKPKKAKTNYAVTGLYLYDEKIFEIIKKIISNVGYSNRGELEITDVNNFYIRHGKTKAIIIEGFWSDAGTFGTLLKSSNYIKLKLNKM</sequence>
<keyword evidence="5" id="KW-0548">Nucleotidyltransferase</keyword>
<name>A0A0F9N3H9_9ZZZZ</name>
<feature type="domain" description="Nucleotidyl transferase" evidence="9">
    <location>
        <begin position="5"/>
        <end position="241"/>
    </location>
</feature>
<dbReference type="InterPro" id="IPR029044">
    <property type="entry name" value="Nucleotide-diphossugar_trans"/>
</dbReference>
<dbReference type="EMBL" id="LAZR01004019">
    <property type="protein sequence ID" value="KKN12564.1"/>
    <property type="molecule type" value="Genomic_DNA"/>
</dbReference>
<evidence type="ECO:0000256" key="7">
    <source>
        <dbReference type="ARBA" id="ARBA00022842"/>
    </source>
</evidence>
<protein>
    <recommendedName>
        <fullName evidence="3">glucose-1-phosphate thymidylyltransferase</fullName>
        <ecNumber evidence="3">2.7.7.24</ecNumber>
    </recommendedName>
</protein>
<dbReference type="EC" id="2.7.7.24" evidence="3"/>
<dbReference type="GO" id="GO:0046872">
    <property type="term" value="F:metal ion binding"/>
    <property type="evidence" value="ECO:0007669"/>
    <property type="project" value="UniProtKB-KW"/>
</dbReference>